<comment type="caution">
    <text evidence="2">The sequence shown here is derived from an EMBL/GenBank/DDBJ whole genome shotgun (WGS) entry which is preliminary data.</text>
</comment>
<sequence>YARLDVRSPCDTNIKNGDDFDIRYAEEIIEAQIKAAMTQQGWWGQDDKYAKSDVAIAVIKQWSDDEVVYIVNRSKSAIDFAGGWRLVDKKGHELSFCDFPNCILLPGGIFRVHSGPAVKTKTGKLVRSGSADIDLYWRGDHVWNQDDDTATLSDPTGATVYSYTYPLIDNYWK</sequence>
<evidence type="ECO:0000259" key="1">
    <source>
        <dbReference type="Pfam" id="PF00932"/>
    </source>
</evidence>
<feature type="domain" description="LTD" evidence="1">
    <location>
        <begin position="49"/>
        <end position="165"/>
    </location>
</feature>
<gene>
    <name evidence="2" type="ORF">S06H3_12628</name>
</gene>
<dbReference type="EMBL" id="BARV01006176">
    <property type="protein sequence ID" value="GAI09106.1"/>
    <property type="molecule type" value="Genomic_DNA"/>
</dbReference>
<dbReference type="Pfam" id="PF00932">
    <property type="entry name" value="LTD"/>
    <property type="match status" value="1"/>
</dbReference>
<protein>
    <recommendedName>
        <fullName evidence="1">LTD domain-containing protein</fullName>
    </recommendedName>
</protein>
<proteinExistence type="predicted"/>
<dbReference type="InterPro" id="IPR001322">
    <property type="entry name" value="Lamin_tail_dom"/>
</dbReference>
<accession>X1LTI0</accession>
<organism evidence="2">
    <name type="scientific">marine sediment metagenome</name>
    <dbReference type="NCBI Taxonomy" id="412755"/>
    <lineage>
        <taxon>unclassified sequences</taxon>
        <taxon>metagenomes</taxon>
        <taxon>ecological metagenomes</taxon>
    </lineage>
</organism>
<dbReference type="InterPro" id="IPR036415">
    <property type="entry name" value="Lamin_tail_dom_sf"/>
</dbReference>
<name>X1LTI0_9ZZZZ</name>
<dbReference type="SUPFAM" id="SSF74853">
    <property type="entry name" value="Lamin A/C globular tail domain"/>
    <property type="match status" value="1"/>
</dbReference>
<feature type="non-terminal residue" evidence="2">
    <location>
        <position position="1"/>
    </location>
</feature>
<reference evidence="2" key="1">
    <citation type="journal article" date="2014" name="Front. Microbiol.">
        <title>High frequency of phylogenetically diverse reductive dehalogenase-homologous genes in deep subseafloor sedimentary metagenomes.</title>
        <authorList>
            <person name="Kawai M."/>
            <person name="Futagami T."/>
            <person name="Toyoda A."/>
            <person name="Takaki Y."/>
            <person name="Nishi S."/>
            <person name="Hori S."/>
            <person name="Arai W."/>
            <person name="Tsubouchi T."/>
            <person name="Morono Y."/>
            <person name="Uchiyama I."/>
            <person name="Ito T."/>
            <person name="Fujiyama A."/>
            <person name="Inagaki F."/>
            <person name="Takami H."/>
        </authorList>
    </citation>
    <scope>NUCLEOTIDE SEQUENCE</scope>
    <source>
        <strain evidence="2">Expedition CK06-06</strain>
    </source>
</reference>
<dbReference type="AlphaFoldDB" id="X1LTI0"/>
<evidence type="ECO:0000313" key="2">
    <source>
        <dbReference type="EMBL" id="GAI09106.1"/>
    </source>
</evidence>
<dbReference type="Gene3D" id="2.60.40.1260">
    <property type="entry name" value="Lamin Tail domain"/>
    <property type="match status" value="1"/>
</dbReference>